<keyword evidence="3 6" id="KW-0812">Transmembrane</keyword>
<name>A0ABT9VZ68_9BACI</name>
<dbReference type="InterPro" id="IPR001958">
    <property type="entry name" value="Tet-R_TetA/multi-R_MdtG-like"/>
</dbReference>
<comment type="caution">
    <text evidence="8">The sequence shown here is derived from an EMBL/GenBank/DDBJ whole genome shotgun (WGS) entry which is preliminary data.</text>
</comment>
<keyword evidence="5 6" id="KW-0472">Membrane</keyword>
<dbReference type="PROSITE" id="PS50850">
    <property type="entry name" value="MFS"/>
    <property type="match status" value="1"/>
</dbReference>
<dbReference type="InterPro" id="IPR036259">
    <property type="entry name" value="MFS_trans_sf"/>
</dbReference>
<feature type="transmembrane region" description="Helical" evidence="6">
    <location>
        <begin position="51"/>
        <end position="70"/>
    </location>
</feature>
<feature type="transmembrane region" description="Helical" evidence="6">
    <location>
        <begin position="266"/>
        <end position="288"/>
    </location>
</feature>
<evidence type="ECO:0000256" key="6">
    <source>
        <dbReference type="SAM" id="Phobius"/>
    </source>
</evidence>
<protein>
    <submittedName>
        <fullName evidence="8">MFS family permease</fullName>
    </submittedName>
</protein>
<proteinExistence type="predicted"/>
<evidence type="ECO:0000256" key="5">
    <source>
        <dbReference type="ARBA" id="ARBA00023136"/>
    </source>
</evidence>
<dbReference type="EMBL" id="JAUSTY010000008">
    <property type="protein sequence ID" value="MDQ0166297.1"/>
    <property type="molecule type" value="Genomic_DNA"/>
</dbReference>
<dbReference type="Pfam" id="PF07690">
    <property type="entry name" value="MFS_1"/>
    <property type="match status" value="1"/>
</dbReference>
<feature type="transmembrane region" description="Helical" evidence="6">
    <location>
        <begin position="320"/>
        <end position="339"/>
    </location>
</feature>
<keyword evidence="4 6" id="KW-1133">Transmembrane helix</keyword>
<evidence type="ECO:0000259" key="7">
    <source>
        <dbReference type="PROSITE" id="PS50850"/>
    </source>
</evidence>
<feature type="transmembrane region" description="Helical" evidence="6">
    <location>
        <begin position="351"/>
        <end position="373"/>
    </location>
</feature>
<dbReference type="PANTHER" id="PTHR23528">
    <property type="match status" value="1"/>
</dbReference>
<evidence type="ECO:0000313" key="9">
    <source>
        <dbReference type="Proteomes" id="UP001235840"/>
    </source>
</evidence>
<feature type="transmembrane region" description="Helical" evidence="6">
    <location>
        <begin position="231"/>
        <end position="254"/>
    </location>
</feature>
<dbReference type="InterPro" id="IPR011701">
    <property type="entry name" value="MFS"/>
</dbReference>
<accession>A0ABT9VZ68</accession>
<feature type="transmembrane region" description="Helical" evidence="6">
    <location>
        <begin position="12"/>
        <end position="31"/>
    </location>
</feature>
<keyword evidence="9" id="KW-1185">Reference proteome</keyword>
<evidence type="ECO:0000256" key="1">
    <source>
        <dbReference type="ARBA" id="ARBA00004651"/>
    </source>
</evidence>
<dbReference type="RefSeq" id="WP_307394389.1">
    <property type="nucleotide sequence ID" value="NZ_BAAADK010000020.1"/>
</dbReference>
<dbReference type="PRINTS" id="PR01035">
    <property type="entry name" value="TCRTETA"/>
</dbReference>
<feature type="transmembrane region" description="Helical" evidence="6">
    <location>
        <begin position="146"/>
        <end position="166"/>
    </location>
</feature>
<feature type="domain" description="Major facilitator superfamily (MFS) profile" evidence="7">
    <location>
        <begin position="13"/>
        <end position="407"/>
    </location>
</feature>
<feature type="transmembrane region" description="Helical" evidence="6">
    <location>
        <begin position="105"/>
        <end position="125"/>
    </location>
</feature>
<gene>
    <name evidence="8" type="ORF">J2S11_002201</name>
</gene>
<comment type="subcellular location">
    <subcellularLocation>
        <location evidence="1">Cell membrane</location>
        <topology evidence="1">Multi-pass membrane protein</topology>
    </subcellularLocation>
</comment>
<dbReference type="PANTHER" id="PTHR23528:SF1">
    <property type="entry name" value="MAJOR FACILITATOR SUPERFAMILY (MFS) PROFILE DOMAIN-CONTAINING PROTEIN"/>
    <property type="match status" value="1"/>
</dbReference>
<keyword evidence="2" id="KW-0813">Transport</keyword>
<dbReference type="SUPFAM" id="SSF103473">
    <property type="entry name" value="MFS general substrate transporter"/>
    <property type="match status" value="1"/>
</dbReference>
<evidence type="ECO:0000256" key="4">
    <source>
        <dbReference type="ARBA" id="ARBA00022989"/>
    </source>
</evidence>
<dbReference type="InterPro" id="IPR020846">
    <property type="entry name" value="MFS_dom"/>
</dbReference>
<evidence type="ECO:0000256" key="2">
    <source>
        <dbReference type="ARBA" id="ARBA00022448"/>
    </source>
</evidence>
<feature type="transmembrane region" description="Helical" evidence="6">
    <location>
        <begin position="172"/>
        <end position="192"/>
    </location>
</feature>
<organism evidence="8 9">
    <name type="scientific">Caldalkalibacillus horti</name>
    <dbReference type="NCBI Taxonomy" id="77523"/>
    <lineage>
        <taxon>Bacteria</taxon>
        <taxon>Bacillati</taxon>
        <taxon>Bacillota</taxon>
        <taxon>Bacilli</taxon>
        <taxon>Bacillales</taxon>
        <taxon>Bacillaceae</taxon>
        <taxon>Caldalkalibacillus</taxon>
    </lineage>
</organism>
<evidence type="ECO:0000313" key="8">
    <source>
        <dbReference type="EMBL" id="MDQ0166297.1"/>
    </source>
</evidence>
<evidence type="ECO:0000256" key="3">
    <source>
        <dbReference type="ARBA" id="ARBA00022692"/>
    </source>
</evidence>
<sequence length="411" mass="44484">MTGEGASRFSYGKILVIGSGFFALMLVWTVYNTYMPLILGEFISSSAIRGAIMGLDNLLAILLIPVIGAWSDRVQTRLGQRLPFIIVGMPLAALFFILLPFGTAALWILLALDVVFLLAMTLYRAPVIALMPDHTPPEKRSSANGVINLMGGIGAIIALFGLAQLFDVNQSLPFIIAGGLMLLAFILLFFTVDRNPPYAAQTAKDNDEVMAVQSAREGFKQILQPEHRGKLLILIAIFIYFIGYTGVEAQFSIYATEHLGASGSEAGLTLGFFSLAFVLFALPAGLIGNKLGKTGTMMIGLLTAPVLFLLIPFFESLLVIKILLFIVGLAWALVNVQAYPLVADLGGLTKIGLFTGLYYLFSMASAIVAPALLGLFMDVLGYPSLFIAAAITFVIAYFFLREGQRRLQSQE</sequence>
<feature type="transmembrane region" description="Helical" evidence="6">
    <location>
        <begin position="295"/>
        <end position="314"/>
    </location>
</feature>
<dbReference type="Proteomes" id="UP001235840">
    <property type="component" value="Unassembled WGS sequence"/>
</dbReference>
<feature type="transmembrane region" description="Helical" evidence="6">
    <location>
        <begin position="379"/>
        <end position="400"/>
    </location>
</feature>
<dbReference type="Gene3D" id="1.20.1250.20">
    <property type="entry name" value="MFS general substrate transporter like domains"/>
    <property type="match status" value="2"/>
</dbReference>
<feature type="transmembrane region" description="Helical" evidence="6">
    <location>
        <begin position="82"/>
        <end position="99"/>
    </location>
</feature>
<reference evidence="8 9" key="1">
    <citation type="submission" date="2023-07" db="EMBL/GenBank/DDBJ databases">
        <title>Genomic Encyclopedia of Type Strains, Phase IV (KMG-IV): sequencing the most valuable type-strain genomes for metagenomic binning, comparative biology and taxonomic classification.</title>
        <authorList>
            <person name="Goeker M."/>
        </authorList>
    </citation>
    <scope>NUCLEOTIDE SEQUENCE [LARGE SCALE GENOMIC DNA]</scope>
    <source>
        <strain evidence="8 9">DSM 12751</strain>
    </source>
</reference>